<name>A0ABQ1BP44_9MYCO</name>
<feature type="transmembrane region" description="Helical" evidence="1">
    <location>
        <begin position="78"/>
        <end position="96"/>
    </location>
</feature>
<gene>
    <name evidence="2" type="ORF">MKUB_27730</name>
</gene>
<keyword evidence="3" id="KW-1185">Reference proteome</keyword>
<dbReference type="Proteomes" id="UP000465306">
    <property type="component" value="Unassembled WGS sequence"/>
</dbReference>
<reference evidence="2 3" key="1">
    <citation type="journal article" date="2019" name="Emerg. Microbes Infect.">
        <title>Comprehensive subspecies identification of 175 nontuberculous mycobacteria species based on 7547 genomic profiles.</title>
        <authorList>
            <person name="Matsumoto Y."/>
            <person name="Kinjo T."/>
            <person name="Motooka D."/>
            <person name="Nabeya D."/>
            <person name="Jung N."/>
            <person name="Uechi K."/>
            <person name="Horii T."/>
            <person name="Iida T."/>
            <person name="Fujita J."/>
            <person name="Nakamura S."/>
        </authorList>
    </citation>
    <scope>NUCLEOTIDE SEQUENCE [LARGE SCALE GENOMIC DNA]</scope>
    <source>
        <strain evidence="2 3">JCM 13573</strain>
    </source>
</reference>
<keyword evidence="1" id="KW-0812">Transmembrane</keyword>
<proteinExistence type="predicted"/>
<evidence type="ECO:0008006" key="4">
    <source>
        <dbReference type="Google" id="ProtNLM"/>
    </source>
</evidence>
<feature type="transmembrane region" description="Helical" evidence="1">
    <location>
        <begin position="165"/>
        <end position="187"/>
    </location>
</feature>
<organism evidence="2 3">
    <name type="scientific">Mycobacterium kubicae</name>
    <dbReference type="NCBI Taxonomy" id="120959"/>
    <lineage>
        <taxon>Bacteria</taxon>
        <taxon>Bacillati</taxon>
        <taxon>Actinomycetota</taxon>
        <taxon>Actinomycetes</taxon>
        <taxon>Mycobacteriales</taxon>
        <taxon>Mycobacteriaceae</taxon>
        <taxon>Mycobacterium</taxon>
        <taxon>Mycobacterium simiae complex</taxon>
    </lineage>
</organism>
<keyword evidence="1" id="KW-0472">Membrane</keyword>
<keyword evidence="1" id="KW-1133">Transmembrane helix</keyword>
<dbReference type="EMBL" id="BLKU01000003">
    <property type="protein sequence ID" value="GFG65283.1"/>
    <property type="molecule type" value="Genomic_DNA"/>
</dbReference>
<evidence type="ECO:0000256" key="1">
    <source>
        <dbReference type="SAM" id="Phobius"/>
    </source>
</evidence>
<protein>
    <recommendedName>
        <fullName evidence="4">DUF3159 domain-containing protein</fullName>
    </recommendedName>
</protein>
<feature type="transmembrane region" description="Helical" evidence="1">
    <location>
        <begin position="102"/>
        <end position="124"/>
    </location>
</feature>
<dbReference type="NCBIfam" id="NF041646">
    <property type="entry name" value="VC0807_fam"/>
    <property type="match status" value="1"/>
</dbReference>
<evidence type="ECO:0000313" key="3">
    <source>
        <dbReference type="Proteomes" id="UP000465306"/>
    </source>
</evidence>
<evidence type="ECO:0000313" key="2">
    <source>
        <dbReference type="EMBL" id="GFG65283.1"/>
    </source>
</evidence>
<accession>A0ABQ1BP44</accession>
<feature type="transmembrane region" description="Helical" evidence="1">
    <location>
        <begin position="52"/>
        <end position="71"/>
    </location>
</feature>
<comment type="caution">
    <text evidence="2">The sequence shown here is derived from an EMBL/GenBank/DDBJ whole genome shotgun (WGS) entry which is preliminary data.</text>
</comment>
<feature type="transmembrane region" description="Helical" evidence="1">
    <location>
        <begin position="193"/>
        <end position="215"/>
    </location>
</feature>
<sequence length="239" mass="25463">MPQENQPTASAPNAAGIDAPKSLREYAITTVINTVPPVIAYYGLRVFDVTPYLALVGAIVVATLQGLYTVVRKRKFEPVNVAVLVCAACSLIVAFTTKNPRIVQVTELIPATFLVWYVVASGVVRKPTSKLIAGVIVPSLTEAALPQRGWTQQDIGNWHSLHSRLCVQLGLVCGMFPIAAVACIFTLPVDVSQILIVSVGPTLLVVCIATATALFRKFVRETDQAAAARASQPADAPAE</sequence>